<gene>
    <name evidence="2" type="ORF">SCHPADRAFT_791668</name>
</gene>
<dbReference type="Proteomes" id="UP000053477">
    <property type="component" value="Unassembled WGS sequence"/>
</dbReference>
<sequence length="117" mass="12593">ESSTNKDNNGNLSRTPSNLSSSMTTEDWDKSFSSTPHTNGDLPLPSGDAAASNKDGSGTQQQGGVGGERNRRSLSDLMRMYGEQGKNMQLSAEEEKVLSEELGMWINSDSSPYEGDD</sequence>
<feature type="non-terminal residue" evidence="2">
    <location>
        <position position="1"/>
    </location>
</feature>
<name>A0A0H2RBI0_9AGAM</name>
<organism evidence="2 3">
    <name type="scientific">Schizopora paradoxa</name>
    <dbReference type="NCBI Taxonomy" id="27342"/>
    <lineage>
        <taxon>Eukaryota</taxon>
        <taxon>Fungi</taxon>
        <taxon>Dikarya</taxon>
        <taxon>Basidiomycota</taxon>
        <taxon>Agaricomycotina</taxon>
        <taxon>Agaricomycetes</taxon>
        <taxon>Hymenochaetales</taxon>
        <taxon>Schizoporaceae</taxon>
        <taxon>Schizopora</taxon>
    </lineage>
</organism>
<feature type="non-terminal residue" evidence="2">
    <location>
        <position position="117"/>
    </location>
</feature>
<reference evidence="2 3" key="1">
    <citation type="submission" date="2015-04" db="EMBL/GenBank/DDBJ databases">
        <title>Complete genome sequence of Schizopora paradoxa KUC8140, a cosmopolitan wood degrader in East Asia.</title>
        <authorList>
            <consortium name="DOE Joint Genome Institute"/>
            <person name="Min B."/>
            <person name="Park H."/>
            <person name="Jang Y."/>
            <person name="Kim J.-J."/>
            <person name="Kim K.H."/>
            <person name="Pangilinan J."/>
            <person name="Lipzen A."/>
            <person name="Riley R."/>
            <person name="Grigoriev I.V."/>
            <person name="Spatafora J.W."/>
            <person name="Choi I.-G."/>
        </authorList>
    </citation>
    <scope>NUCLEOTIDE SEQUENCE [LARGE SCALE GENOMIC DNA]</scope>
    <source>
        <strain evidence="2 3">KUC8140</strain>
    </source>
</reference>
<dbReference type="EMBL" id="KQ086176">
    <property type="protein sequence ID" value="KLO06873.1"/>
    <property type="molecule type" value="Genomic_DNA"/>
</dbReference>
<feature type="compositionally biased region" description="Polar residues" evidence="1">
    <location>
        <begin position="1"/>
        <end position="38"/>
    </location>
</feature>
<evidence type="ECO:0000313" key="3">
    <source>
        <dbReference type="Proteomes" id="UP000053477"/>
    </source>
</evidence>
<dbReference type="OrthoDB" id="3247268at2759"/>
<protein>
    <submittedName>
        <fullName evidence="2">Uncharacterized protein</fullName>
    </submittedName>
</protein>
<dbReference type="InParanoid" id="A0A0H2RBI0"/>
<proteinExistence type="predicted"/>
<accession>A0A0H2RBI0</accession>
<evidence type="ECO:0000256" key="1">
    <source>
        <dbReference type="SAM" id="MobiDB-lite"/>
    </source>
</evidence>
<evidence type="ECO:0000313" key="2">
    <source>
        <dbReference type="EMBL" id="KLO06873.1"/>
    </source>
</evidence>
<keyword evidence="3" id="KW-1185">Reference proteome</keyword>
<dbReference type="AlphaFoldDB" id="A0A0H2RBI0"/>
<feature type="region of interest" description="Disordered" evidence="1">
    <location>
        <begin position="1"/>
        <end position="78"/>
    </location>
</feature>